<dbReference type="SUPFAM" id="SSF52743">
    <property type="entry name" value="Subtilisin-like"/>
    <property type="match status" value="1"/>
</dbReference>
<evidence type="ECO:0000259" key="8">
    <source>
        <dbReference type="Pfam" id="PF00082"/>
    </source>
</evidence>
<dbReference type="GO" id="GO:0006508">
    <property type="term" value="P:proteolysis"/>
    <property type="evidence" value="ECO:0007669"/>
    <property type="project" value="UniProtKB-KW"/>
</dbReference>
<dbReference type="PROSITE" id="PS51892">
    <property type="entry name" value="SUBTILASE"/>
    <property type="match status" value="1"/>
</dbReference>
<dbReference type="EMBL" id="FRCS01000002">
    <property type="protein sequence ID" value="SHN03445.1"/>
    <property type="molecule type" value="Genomic_DNA"/>
</dbReference>
<comment type="similarity">
    <text evidence="1 5">Belongs to the peptidase S8 family.</text>
</comment>
<feature type="domain" description="Peptidase S8/S53" evidence="8">
    <location>
        <begin position="56"/>
        <end position="303"/>
    </location>
</feature>
<evidence type="ECO:0000313" key="9">
    <source>
        <dbReference type="EMBL" id="SHN03445.1"/>
    </source>
</evidence>
<dbReference type="InterPro" id="IPR000209">
    <property type="entry name" value="Peptidase_S8/S53_dom"/>
</dbReference>
<dbReference type="InterPro" id="IPR023827">
    <property type="entry name" value="Peptidase_S8_Asp-AS"/>
</dbReference>
<dbReference type="PROSITE" id="PS00136">
    <property type="entry name" value="SUBTILASE_ASP"/>
    <property type="match status" value="1"/>
</dbReference>
<keyword evidence="6" id="KW-0472">Membrane</keyword>
<dbReference type="InterPro" id="IPR050131">
    <property type="entry name" value="Peptidase_S8_subtilisin-like"/>
</dbReference>
<dbReference type="OrthoDB" id="5240330at2"/>
<evidence type="ECO:0000256" key="1">
    <source>
        <dbReference type="ARBA" id="ARBA00011073"/>
    </source>
</evidence>
<gene>
    <name evidence="9" type="ORF">SAMN05443668_102647</name>
</gene>
<feature type="transmembrane region" description="Helical" evidence="6">
    <location>
        <begin position="344"/>
        <end position="367"/>
    </location>
</feature>
<dbReference type="InterPro" id="IPR015500">
    <property type="entry name" value="Peptidase_S8_subtilisin-rel"/>
</dbReference>
<reference evidence="9 10" key="1">
    <citation type="submission" date="2016-11" db="EMBL/GenBank/DDBJ databases">
        <authorList>
            <person name="Jaros S."/>
            <person name="Januszkiewicz K."/>
            <person name="Wedrychowicz H."/>
        </authorList>
    </citation>
    <scope>NUCLEOTIDE SEQUENCE [LARGE SCALE GENOMIC DNA]</scope>
    <source>
        <strain evidence="9 10">DSM 46144</strain>
    </source>
</reference>
<name>A0A1M7NIC0_9ACTN</name>
<organism evidence="9 10">
    <name type="scientific">Cryptosporangium aurantiacum</name>
    <dbReference type="NCBI Taxonomy" id="134849"/>
    <lineage>
        <taxon>Bacteria</taxon>
        <taxon>Bacillati</taxon>
        <taxon>Actinomycetota</taxon>
        <taxon>Actinomycetes</taxon>
        <taxon>Cryptosporangiales</taxon>
        <taxon>Cryptosporangiaceae</taxon>
        <taxon>Cryptosporangium</taxon>
    </lineage>
</organism>
<evidence type="ECO:0000256" key="6">
    <source>
        <dbReference type="SAM" id="Phobius"/>
    </source>
</evidence>
<dbReference type="PANTHER" id="PTHR43806">
    <property type="entry name" value="PEPTIDASE S8"/>
    <property type="match status" value="1"/>
</dbReference>
<evidence type="ECO:0000313" key="10">
    <source>
        <dbReference type="Proteomes" id="UP000184440"/>
    </source>
</evidence>
<dbReference type="AlphaFoldDB" id="A0A1M7NIC0"/>
<keyword evidence="3 5" id="KW-0378">Hydrolase</keyword>
<dbReference type="PRINTS" id="PR00723">
    <property type="entry name" value="SUBTILISIN"/>
</dbReference>
<dbReference type="InterPro" id="IPR036852">
    <property type="entry name" value="Peptidase_S8/S53_dom_sf"/>
</dbReference>
<dbReference type="Pfam" id="PF00082">
    <property type="entry name" value="Peptidase_S8"/>
    <property type="match status" value="1"/>
</dbReference>
<feature type="active site" description="Charge relay system" evidence="5">
    <location>
        <position position="255"/>
    </location>
</feature>
<dbReference type="PANTHER" id="PTHR43806:SF11">
    <property type="entry name" value="CEREVISIN-RELATED"/>
    <property type="match status" value="1"/>
</dbReference>
<evidence type="ECO:0000256" key="5">
    <source>
        <dbReference type="PROSITE-ProRule" id="PRU01240"/>
    </source>
</evidence>
<keyword evidence="7" id="KW-0732">Signal</keyword>
<evidence type="ECO:0000256" key="7">
    <source>
        <dbReference type="SAM" id="SignalP"/>
    </source>
</evidence>
<dbReference type="RefSeq" id="WP_073254653.1">
    <property type="nucleotide sequence ID" value="NZ_FRCS01000002.1"/>
</dbReference>
<accession>A0A1M7NIC0</accession>
<keyword evidence="2 5" id="KW-0645">Protease</keyword>
<keyword evidence="6" id="KW-0812">Transmembrane</keyword>
<dbReference type="Proteomes" id="UP000184440">
    <property type="component" value="Unassembled WGS sequence"/>
</dbReference>
<evidence type="ECO:0000256" key="3">
    <source>
        <dbReference type="ARBA" id="ARBA00022801"/>
    </source>
</evidence>
<keyword evidence="6" id="KW-1133">Transmembrane helix</keyword>
<dbReference type="STRING" id="134849.SAMN05443668_102647"/>
<feature type="active site" description="Charge relay system" evidence="5">
    <location>
        <position position="65"/>
    </location>
</feature>
<proteinExistence type="inferred from homology"/>
<dbReference type="GO" id="GO:0004252">
    <property type="term" value="F:serine-type endopeptidase activity"/>
    <property type="evidence" value="ECO:0007669"/>
    <property type="project" value="UniProtKB-UniRule"/>
</dbReference>
<evidence type="ECO:0000256" key="2">
    <source>
        <dbReference type="ARBA" id="ARBA00022670"/>
    </source>
</evidence>
<sequence>MDLSRSGRVVTAIVVLAVASFVAVGTASPAHADSVRDDAWYLEDLRITEAHRITKGKGVVVAVVDSGVDPTHPDIVGNVLPGVDIFTGEPPARGRDGYTAYHGTAMAGLIAGHGHGPGRRSGVLGIAPEAKILPVKVTRPEGLSTGREVASGIEWALSLGADVISVSLQTPTETLIDRAVKKAWNMGVPVLGATGNDGPSGMQFVRGVIPVTAIGSDGGFVEGLQPMWKPIGVAAPGGDIPTAREGGYWTNTGTSNSAAIAAGVMALIKARYPDDEIAHTYRRIRVTADDRGVGGDDSEYGYGVVNPVAALTEPVPYVSIGASTEPPEPTPSAAARDTSKVPTVVIVGGVGWLAVLLLGAAVGGVVLRARRR</sequence>
<evidence type="ECO:0000256" key="4">
    <source>
        <dbReference type="ARBA" id="ARBA00022825"/>
    </source>
</evidence>
<protein>
    <submittedName>
        <fullName evidence="9">Subtilase family protein</fullName>
    </submittedName>
</protein>
<feature type="chain" id="PRO_5012816761" evidence="7">
    <location>
        <begin position="33"/>
        <end position="372"/>
    </location>
</feature>
<feature type="active site" description="Charge relay system" evidence="5">
    <location>
        <position position="102"/>
    </location>
</feature>
<dbReference type="Gene3D" id="3.40.50.200">
    <property type="entry name" value="Peptidase S8/S53 domain"/>
    <property type="match status" value="1"/>
</dbReference>
<feature type="signal peptide" evidence="7">
    <location>
        <begin position="1"/>
        <end position="32"/>
    </location>
</feature>
<keyword evidence="10" id="KW-1185">Reference proteome</keyword>
<keyword evidence="4 5" id="KW-0720">Serine protease</keyword>